<sequence>QASQQRIEELERLNHLKDDFVSTVSHELRAPMTNIRMAIEMLEAILKQSQTLEAKHITATRYLRILRDECQREMNLIRIPSE</sequence>
<dbReference type="InterPro" id="IPR036097">
    <property type="entry name" value="HisK_dim/P_sf"/>
</dbReference>
<feature type="domain" description="Signal transduction histidine kinase dimerisation/phosphoacceptor" evidence="3">
    <location>
        <begin position="17"/>
        <end position="73"/>
    </location>
</feature>
<comment type="catalytic activity">
    <reaction evidence="1">
        <text>ATP + protein L-histidine = ADP + protein N-phospho-L-histidine.</text>
        <dbReference type="EC" id="2.7.13.3"/>
    </reaction>
</comment>
<accession>A0ABR8E6Q0</accession>
<evidence type="ECO:0000259" key="3">
    <source>
        <dbReference type="Pfam" id="PF00512"/>
    </source>
</evidence>
<dbReference type="RefSeq" id="WP_277883470.1">
    <property type="nucleotide sequence ID" value="NZ_JACJSI010000544.1"/>
</dbReference>
<evidence type="ECO:0000256" key="2">
    <source>
        <dbReference type="ARBA" id="ARBA00012438"/>
    </source>
</evidence>
<evidence type="ECO:0000256" key="1">
    <source>
        <dbReference type="ARBA" id="ARBA00000085"/>
    </source>
</evidence>
<dbReference type="Gene3D" id="1.10.287.130">
    <property type="match status" value="1"/>
</dbReference>
<proteinExistence type="predicted"/>
<feature type="non-terminal residue" evidence="4">
    <location>
        <position position="1"/>
    </location>
</feature>
<comment type="caution">
    <text evidence="4">The sequence shown here is derived from an EMBL/GenBank/DDBJ whole genome shotgun (WGS) entry which is preliminary data.</text>
</comment>
<dbReference type="CDD" id="cd00082">
    <property type="entry name" value="HisKA"/>
    <property type="match status" value="1"/>
</dbReference>
<name>A0ABR8E6Q0_9NOSO</name>
<organism evidence="4 5">
    <name type="scientific">Nostoc flagelliforme FACHB-838</name>
    <dbReference type="NCBI Taxonomy" id="2692904"/>
    <lineage>
        <taxon>Bacteria</taxon>
        <taxon>Bacillati</taxon>
        <taxon>Cyanobacteriota</taxon>
        <taxon>Cyanophyceae</taxon>
        <taxon>Nostocales</taxon>
        <taxon>Nostocaceae</taxon>
        <taxon>Nostoc</taxon>
    </lineage>
</organism>
<dbReference type="InterPro" id="IPR003661">
    <property type="entry name" value="HisK_dim/P_dom"/>
</dbReference>
<dbReference type="EMBL" id="JACJSI010000544">
    <property type="protein sequence ID" value="MBD2536757.1"/>
    <property type="molecule type" value="Genomic_DNA"/>
</dbReference>
<protein>
    <recommendedName>
        <fullName evidence="2">histidine kinase</fullName>
        <ecNumber evidence="2">2.7.13.3</ecNumber>
    </recommendedName>
</protein>
<dbReference type="SUPFAM" id="SSF47384">
    <property type="entry name" value="Homodimeric domain of signal transducing histidine kinase"/>
    <property type="match status" value="1"/>
</dbReference>
<dbReference type="Proteomes" id="UP000623440">
    <property type="component" value="Unassembled WGS sequence"/>
</dbReference>
<dbReference type="Pfam" id="PF00512">
    <property type="entry name" value="HisKA"/>
    <property type="match status" value="1"/>
</dbReference>
<gene>
    <name evidence="4" type="ORF">H6G97_48970</name>
</gene>
<keyword evidence="5" id="KW-1185">Reference proteome</keyword>
<evidence type="ECO:0000313" key="5">
    <source>
        <dbReference type="Proteomes" id="UP000623440"/>
    </source>
</evidence>
<dbReference type="EC" id="2.7.13.3" evidence="2"/>
<evidence type="ECO:0000313" key="4">
    <source>
        <dbReference type="EMBL" id="MBD2536757.1"/>
    </source>
</evidence>
<reference evidence="4 5" key="1">
    <citation type="journal article" date="2020" name="ISME J.">
        <title>Comparative genomics reveals insights into cyanobacterial evolution and habitat adaptation.</title>
        <authorList>
            <person name="Chen M.Y."/>
            <person name="Teng W.K."/>
            <person name="Zhao L."/>
            <person name="Hu C.X."/>
            <person name="Zhou Y.K."/>
            <person name="Han B.P."/>
            <person name="Song L.R."/>
            <person name="Shu W.S."/>
        </authorList>
    </citation>
    <scope>NUCLEOTIDE SEQUENCE [LARGE SCALE GENOMIC DNA]</scope>
    <source>
        <strain evidence="4 5">FACHB-838</strain>
    </source>
</reference>